<accession>A0A081RQW6</accession>
<dbReference type="RefSeq" id="WP_036841595.1">
    <property type="nucleotide sequence ID" value="NZ_CAWLUD010000108.1"/>
</dbReference>
<proteinExistence type="predicted"/>
<reference evidence="1 2" key="1">
    <citation type="submission" date="2014-03" db="EMBL/GenBank/DDBJ databases">
        <title>Draft Genome of Photorhabdus temperata Meg1.</title>
        <authorList>
            <person name="Hurst S.G.IV."/>
            <person name="Morris K."/>
            <person name="Thomas K."/>
            <person name="Tisa L.S."/>
        </authorList>
    </citation>
    <scope>NUCLEOTIDE SEQUENCE [LARGE SCALE GENOMIC DNA]</scope>
    <source>
        <strain evidence="1 2">Meg1</strain>
    </source>
</reference>
<dbReference type="Pfam" id="PF06069">
    <property type="entry name" value="PerC"/>
    <property type="match status" value="1"/>
</dbReference>
<evidence type="ECO:0000313" key="1">
    <source>
        <dbReference type="EMBL" id="KER01069.1"/>
    </source>
</evidence>
<gene>
    <name evidence="1" type="ORF">MEG1DRAFT_04340</name>
</gene>
<sequence>MKDFHQLIQRAKELEEKGLFRRAANTYSEAIDWALTDEERECCAIDANRCSRKARLPRWAEGW</sequence>
<organism evidence="1 2">
    <name type="scientific">Photorhabdus temperata subsp. temperata Meg1</name>
    <dbReference type="NCBI Taxonomy" id="1393735"/>
    <lineage>
        <taxon>Bacteria</taxon>
        <taxon>Pseudomonadati</taxon>
        <taxon>Pseudomonadota</taxon>
        <taxon>Gammaproteobacteria</taxon>
        <taxon>Enterobacterales</taxon>
        <taxon>Morganellaceae</taxon>
        <taxon>Photorhabdus</taxon>
    </lineage>
</organism>
<dbReference type="PATRIC" id="fig|1393735.3.peg.4438"/>
<name>A0A081RQW6_PHOTE</name>
<evidence type="ECO:0000313" key="2">
    <source>
        <dbReference type="Proteomes" id="UP000028002"/>
    </source>
</evidence>
<dbReference type="AlphaFoldDB" id="A0A081RQW6"/>
<dbReference type="InterPro" id="IPR024684">
    <property type="entry name" value="Tscrpt_act_PerC/SfV_Orf40"/>
</dbReference>
<dbReference type="EMBL" id="JGVH01000108">
    <property type="protein sequence ID" value="KER01069.1"/>
    <property type="molecule type" value="Genomic_DNA"/>
</dbReference>
<dbReference type="Proteomes" id="UP000028002">
    <property type="component" value="Unassembled WGS sequence"/>
</dbReference>
<protein>
    <submittedName>
        <fullName evidence="1">PerC transcriptional activator</fullName>
    </submittedName>
</protein>
<comment type="caution">
    <text evidence="1">The sequence shown here is derived from an EMBL/GenBank/DDBJ whole genome shotgun (WGS) entry which is preliminary data.</text>
</comment>